<reference evidence="11 12" key="1">
    <citation type="submission" date="2016-10" db="EMBL/GenBank/DDBJ databases">
        <authorList>
            <person name="de Groot N.N."/>
        </authorList>
    </citation>
    <scope>NUCLEOTIDE SEQUENCE [LARGE SCALE GENOMIC DNA]</scope>
    <source>
        <strain evidence="11 12">DSM 16859</strain>
    </source>
</reference>
<keyword evidence="4" id="KW-0479">Metal-binding</keyword>
<evidence type="ECO:0000256" key="9">
    <source>
        <dbReference type="ARBA" id="ARBA00023118"/>
    </source>
</evidence>
<dbReference type="GO" id="GO:0004386">
    <property type="term" value="F:helicase activity"/>
    <property type="evidence" value="ECO:0007669"/>
    <property type="project" value="UniProtKB-KW"/>
</dbReference>
<feature type="domain" description="HD Cas3-type" evidence="10">
    <location>
        <begin position="19"/>
        <end position="219"/>
    </location>
</feature>
<keyword evidence="3" id="KW-0540">Nuclease</keyword>
<dbReference type="GO" id="GO:0046872">
    <property type="term" value="F:metal ion binding"/>
    <property type="evidence" value="ECO:0007669"/>
    <property type="project" value="UniProtKB-KW"/>
</dbReference>
<dbReference type="SUPFAM" id="SSF52540">
    <property type="entry name" value="P-loop containing nucleoside triphosphate hydrolases"/>
    <property type="match status" value="1"/>
</dbReference>
<evidence type="ECO:0000256" key="8">
    <source>
        <dbReference type="ARBA" id="ARBA00022840"/>
    </source>
</evidence>
<dbReference type="RefSeq" id="WP_091971505.1">
    <property type="nucleotide sequence ID" value="NZ_FOGZ01000039.1"/>
</dbReference>
<dbReference type="GO" id="GO:0004519">
    <property type="term" value="F:endonuclease activity"/>
    <property type="evidence" value="ECO:0007669"/>
    <property type="project" value="UniProtKB-KW"/>
</dbReference>
<protein>
    <submittedName>
        <fullName evidence="11">CRISPR-associated endonuclease/helicase Cas3/CRISPR system Cascade subunit CasA</fullName>
    </submittedName>
</protein>
<dbReference type="SMART" id="SM00487">
    <property type="entry name" value="DEXDc"/>
    <property type="match status" value="1"/>
</dbReference>
<dbReference type="GO" id="GO:0016787">
    <property type="term" value="F:hydrolase activity"/>
    <property type="evidence" value="ECO:0007669"/>
    <property type="project" value="UniProtKB-KW"/>
</dbReference>
<evidence type="ECO:0000313" key="11">
    <source>
        <dbReference type="EMBL" id="SES04382.1"/>
    </source>
</evidence>
<keyword evidence="12" id="KW-1185">Reference proteome</keyword>
<dbReference type="EMBL" id="FOGZ01000039">
    <property type="protein sequence ID" value="SES04382.1"/>
    <property type="molecule type" value="Genomic_DNA"/>
</dbReference>
<dbReference type="NCBIfam" id="TIGR01596">
    <property type="entry name" value="cas3_HD"/>
    <property type="match status" value="1"/>
</dbReference>
<evidence type="ECO:0000256" key="2">
    <source>
        <dbReference type="ARBA" id="ARBA00009046"/>
    </source>
</evidence>
<keyword evidence="8" id="KW-0067">ATP-binding</keyword>
<dbReference type="Gene3D" id="3.40.50.300">
    <property type="entry name" value="P-loop containing nucleotide triphosphate hydrolases"/>
    <property type="match status" value="2"/>
</dbReference>
<dbReference type="AlphaFoldDB" id="A0A1H9U4Y2"/>
<keyword evidence="11" id="KW-0255">Endonuclease</keyword>
<comment type="similarity">
    <text evidence="1">In the N-terminal section; belongs to the CRISPR-associated nuclease Cas3-HD family.</text>
</comment>
<dbReference type="CDD" id="cd17930">
    <property type="entry name" value="DEXHc_cas3"/>
    <property type="match status" value="1"/>
</dbReference>
<keyword evidence="6" id="KW-0378">Hydrolase</keyword>
<dbReference type="InterPro" id="IPR041372">
    <property type="entry name" value="Cas3_C"/>
</dbReference>
<dbReference type="NCBIfam" id="TIGR01587">
    <property type="entry name" value="cas3_core"/>
    <property type="match status" value="1"/>
</dbReference>
<evidence type="ECO:0000256" key="3">
    <source>
        <dbReference type="ARBA" id="ARBA00022722"/>
    </source>
</evidence>
<proteinExistence type="inferred from homology"/>
<evidence type="ECO:0000256" key="5">
    <source>
        <dbReference type="ARBA" id="ARBA00022741"/>
    </source>
</evidence>
<evidence type="ECO:0000256" key="7">
    <source>
        <dbReference type="ARBA" id="ARBA00022806"/>
    </source>
</evidence>
<dbReference type="Gene3D" id="1.10.3210.30">
    <property type="match status" value="1"/>
</dbReference>
<dbReference type="Proteomes" id="UP000198815">
    <property type="component" value="Unassembled WGS sequence"/>
</dbReference>
<evidence type="ECO:0000259" key="10">
    <source>
        <dbReference type="PROSITE" id="PS51643"/>
    </source>
</evidence>
<dbReference type="Pfam" id="PF18395">
    <property type="entry name" value="Cas3_C"/>
    <property type="match status" value="1"/>
</dbReference>
<dbReference type="CDD" id="cd09641">
    <property type="entry name" value="Cas3''_I"/>
    <property type="match status" value="1"/>
</dbReference>
<dbReference type="STRING" id="64702.SAMN05443377_1396"/>
<dbReference type="Pfam" id="PF22590">
    <property type="entry name" value="Cas3-like_C_2"/>
    <property type="match status" value="1"/>
</dbReference>
<dbReference type="Pfam" id="PF18019">
    <property type="entry name" value="Cas3_HD"/>
    <property type="match status" value="1"/>
</dbReference>
<evidence type="ECO:0000256" key="1">
    <source>
        <dbReference type="ARBA" id="ARBA00006847"/>
    </source>
</evidence>
<name>A0A1H9U4Y2_9ACTN</name>
<dbReference type="InterPro" id="IPR014001">
    <property type="entry name" value="Helicase_ATP-bd"/>
</dbReference>
<dbReference type="GO" id="GO:0005524">
    <property type="term" value="F:ATP binding"/>
    <property type="evidence" value="ECO:0007669"/>
    <property type="project" value="UniProtKB-KW"/>
</dbReference>
<keyword evidence="7 11" id="KW-0347">Helicase</keyword>
<comment type="similarity">
    <text evidence="2">In the central section; belongs to the CRISPR-associated helicase Cas3 family.</text>
</comment>
<keyword evidence="9" id="KW-0051">Antiviral defense</keyword>
<keyword evidence="5" id="KW-0547">Nucleotide-binding</keyword>
<dbReference type="InterPro" id="IPR006474">
    <property type="entry name" value="Helicase_Cas3_CRISPR-ass_core"/>
</dbReference>
<dbReference type="InterPro" id="IPR006483">
    <property type="entry name" value="CRISPR-assoc_Cas3_HD"/>
</dbReference>
<dbReference type="GO" id="GO:0051607">
    <property type="term" value="P:defense response to virus"/>
    <property type="evidence" value="ECO:0007669"/>
    <property type="project" value="UniProtKB-KW"/>
</dbReference>
<evidence type="ECO:0000256" key="4">
    <source>
        <dbReference type="ARBA" id="ARBA00022723"/>
    </source>
</evidence>
<sequence length="926" mass="100562">MRNDWSQAASACWGKTNPGTGRSLSLPQHLEDSAGVIKQLWSKQPDNIRSLFIQCFDTEEAAVAFLTFCAGVHDLGKASTHFAFKAELVGMGHLCGRMATQGLVGPARIPHPQPHAVLGQAHLKSWLKRRFHAKPLRANRLTCIIGGHHGDNPTASQIEDAQAVLQAEPGPWHEVRDEICDRMAELTGADMYLPRWADKGIPITIQVLTEALVIMADWIASNENLFPYGEPSPTDRRVRSAMARLRLPGPWSPRIPSQDADALFRMRFPAIPDAHPNAIQSAILEAARSMTAPGLLALEAPMGEGKTEAAQLAAEVLAARFGMGGVFFGLPTMATSNPMFSRVRAWLDQVPGQDTASISLAHSKAGLNDEYQGLMPWNQSVELYDESAAEDGSRAQASALVHSWFMGRKRAILANHVVGTIDQALFAGLKAKHVVLRHLGLASKVVIIDEVHAADEYMRTYLKRVLEWLGCYHTPVILMSATLPPAQRQELVAAYTEGYTGGEPADVPDTDNAYPLLTLASSTVVSAPVPTQTTPTHVDVVPLDDSLETLVNTVRRELINGGCAGVIRNTVGRAQATFELLRQELDCEVVLVHSRFLAPHRAAKEAELIARLGRDSACRPERIVVVGTQVLEQSLDIDFDLLITDIAPGDLVLQRIGRLHRHQRVRPRGLEVARCYLAGVDNWSTTPPKLSRGSRAVYGDDPLLRAAAAFMDVVDTGITLPSDIPRIVSRCYRNHPEVPDSWQPTANAAAQRAESLRIESVNRAESFLLKDPVDDGNLDGLINAAASDPDDPHGFRQVRDTEDSIDVIVLIKGEDGGVRLPDGIGDHSSELMELGTPSAAWARAAASCTVSLPHSLSGRWIVDRVIDDLESAPLDLSGWQASPWLRGQLALVLDEDGRASLAGHPIHYTTELGLVVEPLGRTGAAA</sequence>
<dbReference type="InterPro" id="IPR054712">
    <property type="entry name" value="Cas3-like_dom"/>
</dbReference>
<dbReference type="PROSITE" id="PS51643">
    <property type="entry name" value="HD_CAS3"/>
    <property type="match status" value="1"/>
</dbReference>
<dbReference type="InterPro" id="IPR027417">
    <property type="entry name" value="P-loop_NTPase"/>
</dbReference>
<accession>A0A1H9U4Y2</accession>
<dbReference type="InterPro" id="IPR038257">
    <property type="entry name" value="CRISPR-assoc_Cas3_HD_sf"/>
</dbReference>
<dbReference type="OrthoDB" id="9810236at2"/>
<evidence type="ECO:0000256" key="6">
    <source>
        <dbReference type="ARBA" id="ARBA00022801"/>
    </source>
</evidence>
<organism evidence="11 12">
    <name type="scientific">Propionibacterium cyclohexanicum</name>
    <dbReference type="NCBI Taxonomy" id="64702"/>
    <lineage>
        <taxon>Bacteria</taxon>
        <taxon>Bacillati</taxon>
        <taxon>Actinomycetota</taxon>
        <taxon>Actinomycetes</taxon>
        <taxon>Propionibacteriales</taxon>
        <taxon>Propionibacteriaceae</taxon>
        <taxon>Propionibacterium</taxon>
    </lineage>
</organism>
<gene>
    <name evidence="11" type="ORF">SAMN05443377_1396</name>
</gene>
<evidence type="ECO:0000313" key="12">
    <source>
        <dbReference type="Proteomes" id="UP000198815"/>
    </source>
</evidence>